<dbReference type="SUPFAM" id="SSF56112">
    <property type="entry name" value="Protein kinase-like (PK-like)"/>
    <property type="match status" value="1"/>
</dbReference>
<dbReference type="InterPro" id="IPR015943">
    <property type="entry name" value="WD40/YVTN_repeat-like_dom_sf"/>
</dbReference>
<feature type="region of interest" description="Disordered" evidence="1">
    <location>
        <begin position="1"/>
        <end position="22"/>
    </location>
</feature>
<dbReference type="InterPro" id="IPR011009">
    <property type="entry name" value="Kinase-like_dom_sf"/>
</dbReference>
<dbReference type="PANTHER" id="PTHR34512:SF30">
    <property type="entry name" value="OUTER MEMBRANE PROTEIN ASSEMBLY FACTOR BAMB"/>
    <property type="match status" value="1"/>
</dbReference>
<keyword evidence="4" id="KW-1185">Reference proteome</keyword>
<dbReference type="InterPro" id="IPR018391">
    <property type="entry name" value="PQQ_b-propeller_rpt"/>
</dbReference>
<dbReference type="Pfam" id="PF13360">
    <property type="entry name" value="PQQ_2"/>
    <property type="match status" value="2"/>
</dbReference>
<dbReference type="SMART" id="SM00564">
    <property type="entry name" value="PQQ"/>
    <property type="match status" value="4"/>
</dbReference>
<gene>
    <name evidence="3" type="ORF">GCM10009839_13540</name>
</gene>
<evidence type="ECO:0000313" key="4">
    <source>
        <dbReference type="Proteomes" id="UP001500751"/>
    </source>
</evidence>
<feature type="domain" description="Pyrrolo-quinoline quinone repeat" evidence="2">
    <location>
        <begin position="296"/>
        <end position="378"/>
    </location>
</feature>
<dbReference type="Proteomes" id="UP001500751">
    <property type="component" value="Unassembled WGS sequence"/>
</dbReference>
<dbReference type="PANTHER" id="PTHR34512">
    <property type="entry name" value="CELL SURFACE PROTEIN"/>
    <property type="match status" value="1"/>
</dbReference>
<protein>
    <recommendedName>
        <fullName evidence="2">Pyrrolo-quinoline quinone repeat domain-containing protein</fullName>
    </recommendedName>
</protein>
<feature type="region of interest" description="Disordered" evidence="1">
    <location>
        <begin position="253"/>
        <end position="285"/>
    </location>
</feature>
<evidence type="ECO:0000313" key="3">
    <source>
        <dbReference type="EMBL" id="GAA2018638.1"/>
    </source>
</evidence>
<dbReference type="SUPFAM" id="SSF50998">
    <property type="entry name" value="Quinoprotein alcohol dehydrogenase-like"/>
    <property type="match status" value="1"/>
</dbReference>
<name>A0ABN2TSW6_9ACTN</name>
<dbReference type="InterPro" id="IPR011047">
    <property type="entry name" value="Quinoprotein_ADH-like_sf"/>
</dbReference>
<feature type="compositionally biased region" description="Low complexity" evidence="1">
    <location>
        <begin position="127"/>
        <end position="137"/>
    </location>
</feature>
<organism evidence="3 4">
    <name type="scientific">Catenulispora yoronensis</name>
    <dbReference type="NCBI Taxonomy" id="450799"/>
    <lineage>
        <taxon>Bacteria</taxon>
        <taxon>Bacillati</taxon>
        <taxon>Actinomycetota</taxon>
        <taxon>Actinomycetes</taxon>
        <taxon>Catenulisporales</taxon>
        <taxon>Catenulisporaceae</taxon>
        <taxon>Catenulispora</taxon>
    </lineage>
</organism>
<dbReference type="Gene3D" id="2.130.10.10">
    <property type="entry name" value="YVTN repeat-like/Quinoprotein amine dehydrogenase"/>
    <property type="match status" value="1"/>
</dbReference>
<dbReference type="RefSeq" id="WP_344664632.1">
    <property type="nucleotide sequence ID" value="NZ_BAAAQN010000006.1"/>
</dbReference>
<dbReference type="Gene3D" id="2.40.128.630">
    <property type="match status" value="1"/>
</dbReference>
<accession>A0ABN2TSW6</accession>
<feature type="domain" description="Pyrrolo-quinoline quinone repeat" evidence="2">
    <location>
        <begin position="499"/>
        <end position="636"/>
    </location>
</feature>
<evidence type="ECO:0000259" key="2">
    <source>
        <dbReference type="Pfam" id="PF13360"/>
    </source>
</evidence>
<dbReference type="EMBL" id="BAAAQN010000006">
    <property type="protein sequence ID" value="GAA2018638.1"/>
    <property type="molecule type" value="Genomic_DNA"/>
</dbReference>
<sequence>MTRPGRSADPVEPLGPAGGRSLADNVAVGGPLDPAALRWLGAGLAEELRAARRSRRVHRELTPENVLVTADGPRLIMDSEPPAGQKRPTAAAEVQAFGALLAFAATGKRLAGSGPARSTGAREASSDSDSAAAVTATTPTVTTPTAIVVASIPEGLREIVTRCLAIDPSARPSFAELLILFDDSGPADQPSPRIPKQNPGEAAAKNSALKPTPRPAPRPAKSSGTQPYPTRRKFLLLGALGLTAGGIALGIDKMPGGDTKPTGGEAGPRPNAASGAELPTVARPGLIGGPLKDPLWTRSVLHGVDALTAAGGLVLAGGAGIAAYDGASGEPGWSVPVDASGTFSESRLPVDGGTVYALTPGGELDALSSTDATQLWSAPPPPRWVRAGLVGASPDAVVAWALSTPGGDGGPGLWAADPKAHRPTWNTPVAPFDGMPYFSAGAGLVVVSRPNNFQLAAYSVADGDLAWTAEDAVARSGGRDAAFATSVAGHGATVYWATNRLYALDQHGKHLWPAGVSEGGDDGMFHAVVADDTLVYAAAEVVLGTDTIVAYGAADGALRWRASWPKQFFTPSLECEMALGGGNLYVVDRFSQTLVALDAATGRTLWQFHEKTPAKNSDQYWHVAADSDHVYIGYGSTLRAFTAT</sequence>
<comment type="caution">
    <text evidence="3">The sequence shown here is derived from an EMBL/GenBank/DDBJ whole genome shotgun (WGS) entry which is preliminary data.</text>
</comment>
<dbReference type="Gene3D" id="1.10.510.10">
    <property type="entry name" value="Transferase(Phosphotransferase) domain 1"/>
    <property type="match status" value="1"/>
</dbReference>
<dbReference type="InterPro" id="IPR002372">
    <property type="entry name" value="PQQ_rpt_dom"/>
</dbReference>
<reference evidence="3 4" key="1">
    <citation type="journal article" date="2019" name="Int. J. Syst. Evol. Microbiol.">
        <title>The Global Catalogue of Microorganisms (GCM) 10K type strain sequencing project: providing services to taxonomists for standard genome sequencing and annotation.</title>
        <authorList>
            <consortium name="The Broad Institute Genomics Platform"/>
            <consortium name="The Broad Institute Genome Sequencing Center for Infectious Disease"/>
            <person name="Wu L."/>
            <person name="Ma J."/>
        </authorList>
    </citation>
    <scope>NUCLEOTIDE SEQUENCE [LARGE SCALE GENOMIC DNA]</scope>
    <source>
        <strain evidence="3 4">JCM 16014</strain>
    </source>
</reference>
<feature type="region of interest" description="Disordered" evidence="1">
    <location>
        <begin position="185"/>
        <end position="228"/>
    </location>
</feature>
<evidence type="ECO:0000256" key="1">
    <source>
        <dbReference type="SAM" id="MobiDB-lite"/>
    </source>
</evidence>
<feature type="region of interest" description="Disordered" evidence="1">
    <location>
        <begin position="111"/>
        <end position="137"/>
    </location>
</feature>
<proteinExistence type="predicted"/>